<evidence type="ECO:0000313" key="2">
    <source>
        <dbReference type="Proteomes" id="UP000823749"/>
    </source>
</evidence>
<keyword evidence="2" id="KW-1185">Reference proteome</keyword>
<evidence type="ECO:0000313" key="1">
    <source>
        <dbReference type="EMBL" id="KAG5542105.1"/>
    </source>
</evidence>
<sequence length="107" mass="11518">MAPEELARLYDSIFEKFDCDESMFLHLEEFHFGSPATTARTVAGIVIEGGMVVGEDVNLTEEAPKSTPVFSVSIIYSEPQEGGGDAASGAGSIDCGVRRSRARLFLE</sequence>
<name>A0AAV6JRX6_9ERIC</name>
<gene>
    <name evidence="1" type="ORF">RHGRI_021832</name>
</gene>
<dbReference type="EMBL" id="JACTNZ010000007">
    <property type="protein sequence ID" value="KAG5542105.1"/>
    <property type="molecule type" value="Genomic_DNA"/>
</dbReference>
<proteinExistence type="predicted"/>
<dbReference type="AlphaFoldDB" id="A0AAV6JRX6"/>
<comment type="caution">
    <text evidence="1">The sequence shown here is derived from an EMBL/GenBank/DDBJ whole genome shotgun (WGS) entry which is preliminary data.</text>
</comment>
<accession>A0AAV6JRX6</accession>
<protein>
    <recommendedName>
        <fullName evidence="3">EF-hand domain-containing protein</fullName>
    </recommendedName>
</protein>
<reference evidence="1" key="1">
    <citation type="submission" date="2020-08" db="EMBL/GenBank/DDBJ databases">
        <title>Plant Genome Project.</title>
        <authorList>
            <person name="Zhang R.-G."/>
        </authorList>
    </citation>
    <scope>NUCLEOTIDE SEQUENCE</scope>
    <source>
        <strain evidence="1">WSP0</strain>
        <tissue evidence="1">Leaf</tissue>
    </source>
</reference>
<evidence type="ECO:0008006" key="3">
    <source>
        <dbReference type="Google" id="ProtNLM"/>
    </source>
</evidence>
<dbReference type="Proteomes" id="UP000823749">
    <property type="component" value="Chromosome 7"/>
</dbReference>
<organism evidence="1 2">
    <name type="scientific">Rhododendron griersonianum</name>
    <dbReference type="NCBI Taxonomy" id="479676"/>
    <lineage>
        <taxon>Eukaryota</taxon>
        <taxon>Viridiplantae</taxon>
        <taxon>Streptophyta</taxon>
        <taxon>Embryophyta</taxon>
        <taxon>Tracheophyta</taxon>
        <taxon>Spermatophyta</taxon>
        <taxon>Magnoliopsida</taxon>
        <taxon>eudicotyledons</taxon>
        <taxon>Gunneridae</taxon>
        <taxon>Pentapetalae</taxon>
        <taxon>asterids</taxon>
        <taxon>Ericales</taxon>
        <taxon>Ericaceae</taxon>
        <taxon>Ericoideae</taxon>
        <taxon>Rhodoreae</taxon>
        <taxon>Rhododendron</taxon>
    </lineage>
</organism>